<evidence type="ECO:0000256" key="2">
    <source>
        <dbReference type="SAM" id="MobiDB-lite"/>
    </source>
</evidence>
<dbReference type="OMA" id="LKCIDDM"/>
<dbReference type="OrthoDB" id="295355at2759"/>
<keyword evidence="4" id="KW-1185">Reference proteome</keyword>
<dbReference type="InParanoid" id="A0A7M7H0R5"/>
<sequence>MVNLSKEAMLAFNQELIQCIEELKSTKSSLEEQIVAEETEKSRLQHEVERMNVRISQLNESLGKKSAARTDYERTIQETESAYMKILESSQLLLNMVKREAACLDQTLSSSSSNSSSSKSNPETARRKHSREAVNCLDDNVTCSKPMATADHARRKKTSDIAIKM</sequence>
<dbReference type="GO" id="GO:0036064">
    <property type="term" value="C:ciliary basal body"/>
    <property type="evidence" value="ECO:0007669"/>
    <property type="project" value="TreeGrafter"/>
</dbReference>
<feature type="coiled-coil region" evidence="1">
    <location>
        <begin position="13"/>
        <end position="61"/>
    </location>
</feature>
<keyword evidence="1" id="KW-0175">Coiled coil</keyword>
<evidence type="ECO:0000313" key="3">
    <source>
        <dbReference type="EnsemblMetazoa" id="XP_008202169"/>
    </source>
</evidence>
<dbReference type="Proteomes" id="UP000002358">
    <property type="component" value="Chromosome 2"/>
</dbReference>
<organism evidence="3 4">
    <name type="scientific">Nasonia vitripennis</name>
    <name type="common">Parasitic wasp</name>
    <dbReference type="NCBI Taxonomy" id="7425"/>
    <lineage>
        <taxon>Eukaryota</taxon>
        <taxon>Metazoa</taxon>
        <taxon>Ecdysozoa</taxon>
        <taxon>Arthropoda</taxon>
        <taxon>Hexapoda</taxon>
        <taxon>Insecta</taxon>
        <taxon>Pterygota</taxon>
        <taxon>Neoptera</taxon>
        <taxon>Endopterygota</taxon>
        <taxon>Hymenoptera</taxon>
        <taxon>Apocrita</taxon>
        <taxon>Proctotrupomorpha</taxon>
        <taxon>Chalcidoidea</taxon>
        <taxon>Pteromalidae</taxon>
        <taxon>Pteromalinae</taxon>
        <taxon>Nasonia</taxon>
    </lineage>
</organism>
<dbReference type="PANTHER" id="PTHR28661">
    <property type="entry name" value="SJOEGREN SYNDROME NUCLEAR AUTOANTIGEN 1"/>
    <property type="match status" value="1"/>
</dbReference>
<evidence type="ECO:0000256" key="1">
    <source>
        <dbReference type="SAM" id="Coils"/>
    </source>
</evidence>
<feature type="region of interest" description="Disordered" evidence="2">
    <location>
        <begin position="106"/>
        <end position="132"/>
    </location>
</feature>
<reference evidence="3" key="1">
    <citation type="submission" date="2021-01" db="UniProtKB">
        <authorList>
            <consortium name="EnsemblMetazoa"/>
        </authorList>
    </citation>
    <scope>IDENTIFICATION</scope>
</reference>
<dbReference type="SMR" id="A0A7M7H0R5"/>
<proteinExistence type="predicted"/>
<name>A0A7M7H0R5_NASVI</name>
<dbReference type="EnsemblMetazoa" id="XM_008203947">
    <property type="protein sequence ID" value="XP_008202169"/>
    <property type="gene ID" value="LOC100120169"/>
</dbReference>
<feature type="compositionally biased region" description="Low complexity" evidence="2">
    <location>
        <begin position="109"/>
        <end position="121"/>
    </location>
</feature>
<gene>
    <name evidence="3" type="primary">100120169</name>
</gene>
<evidence type="ECO:0000313" key="4">
    <source>
        <dbReference type="Proteomes" id="UP000002358"/>
    </source>
</evidence>
<dbReference type="PANTHER" id="PTHR28661:SF1">
    <property type="entry name" value="MICROTUBULE NUCLEATION FACTOR SSNA1"/>
    <property type="match status" value="1"/>
</dbReference>
<dbReference type="KEGG" id="nvi:100120169"/>
<dbReference type="InterPro" id="IPR033362">
    <property type="entry name" value="SSNA1_fam"/>
</dbReference>
<protein>
    <submittedName>
        <fullName evidence="3">Uncharacterized protein</fullName>
    </submittedName>
</protein>
<accession>A0A7M7H0R5</accession>
<dbReference type="AlphaFoldDB" id="A0A7M7H0R5"/>